<dbReference type="Gene3D" id="3.20.200.10">
    <property type="entry name" value="MHCK/EF2 kinase"/>
    <property type="match status" value="1"/>
</dbReference>
<dbReference type="GO" id="GO:0005524">
    <property type="term" value="F:ATP binding"/>
    <property type="evidence" value="ECO:0007669"/>
    <property type="project" value="UniProtKB-KW"/>
</dbReference>
<reference evidence="7 8" key="1">
    <citation type="journal article" date="2015" name="Plant Cell">
        <title>Oil accumulation by the oleaginous diatom Fistulifera solaris as revealed by the genome and transcriptome.</title>
        <authorList>
            <person name="Tanaka T."/>
            <person name="Maeda Y."/>
            <person name="Veluchamy A."/>
            <person name="Tanaka M."/>
            <person name="Abida H."/>
            <person name="Marechal E."/>
            <person name="Bowler C."/>
            <person name="Muto M."/>
            <person name="Sunaga Y."/>
            <person name="Tanaka M."/>
            <person name="Yoshino T."/>
            <person name="Taniguchi T."/>
            <person name="Fukuda Y."/>
            <person name="Nemoto M."/>
            <person name="Matsumoto M."/>
            <person name="Wong P.S."/>
            <person name="Aburatani S."/>
            <person name="Fujibuchi W."/>
        </authorList>
    </citation>
    <scope>NUCLEOTIDE SEQUENCE [LARGE SCALE GENOMIC DNA]</scope>
    <source>
        <strain evidence="7 8">JPCC DA0580</strain>
    </source>
</reference>
<dbReference type="InterPro" id="IPR004166">
    <property type="entry name" value="a-kinase_dom"/>
</dbReference>
<evidence type="ECO:0000256" key="4">
    <source>
        <dbReference type="ARBA" id="ARBA00022777"/>
    </source>
</evidence>
<evidence type="ECO:0000256" key="5">
    <source>
        <dbReference type="ARBA" id="ARBA00022840"/>
    </source>
</evidence>
<dbReference type="AlphaFoldDB" id="A0A1Z5JF04"/>
<keyword evidence="1" id="KW-0723">Serine/threonine-protein kinase</keyword>
<dbReference type="GO" id="GO:0004674">
    <property type="term" value="F:protein serine/threonine kinase activity"/>
    <property type="evidence" value="ECO:0007669"/>
    <property type="project" value="UniProtKB-KW"/>
</dbReference>
<dbReference type="OrthoDB" id="301415at2759"/>
<dbReference type="PANTHER" id="PTHR45992">
    <property type="entry name" value="EUKARYOTIC ELONGATION FACTOR 2 KINASE-RELATED"/>
    <property type="match status" value="1"/>
</dbReference>
<dbReference type="SUPFAM" id="SSF56112">
    <property type="entry name" value="Protein kinase-like (PK-like)"/>
    <property type="match status" value="2"/>
</dbReference>
<keyword evidence="3" id="KW-0547">Nucleotide-binding</keyword>
<evidence type="ECO:0000256" key="3">
    <source>
        <dbReference type="ARBA" id="ARBA00022741"/>
    </source>
</evidence>
<dbReference type="InterPro" id="IPR051852">
    <property type="entry name" value="Alpha-type_PK"/>
</dbReference>
<evidence type="ECO:0000259" key="6">
    <source>
        <dbReference type="PROSITE" id="PS51158"/>
    </source>
</evidence>
<dbReference type="Gene3D" id="3.40.50.410">
    <property type="entry name" value="von Willebrand factor, type A domain"/>
    <property type="match status" value="1"/>
</dbReference>
<keyword evidence="2" id="KW-0808">Transferase</keyword>
<keyword evidence="8" id="KW-1185">Reference proteome</keyword>
<keyword evidence="5" id="KW-0067">ATP-binding</keyword>
<dbReference type="SMART" id="SM00811">
    <property type="entry name" value="Alpha_kinase"/>
    <property type="match status" value="1"/>
</dbReference>
<comment type="caution">
    <text evidence="7">The sequence shown here is derived from an EMBL/GenBank/DDBJ whole genome shotgun (WGS) entry which is preliminary data.</text>
</comment>
<evidence type="ECO:0000256" key="1">
    <source>
        <dbReference type="ARBA" id="ARBA00022527"/>
    </source>
</evidence>
<accession>A0A1Z5JF04</accession>
<name>A0A1Z5JF04_FISSO</name>
<dbReference type="InterPro" id="IPR036465">
    <property type="entry name" value="vWFA_dom_sf"/>
</dbReference>
<dbReference type="PROSITE" id="PS51158">
    <property type="entry name" value="ALPHA_KINASE"/>
    <property type="match status" value="1"/>
</dbReference>
<keyword evidence="4" id="KW-0418">Kinase</keyword>
<protein>
    <recommendedName>
        <fullName evidence="6">Alpha-type protein kinase domain-containing protein</fullName>
    </recommendedName>
</protein>
<dbReference type="CDD" id="cd00198">
    <property type="entry name" value="vWFA"/>
    <property type="match status" value="1"/>
</dbReference>
<proteinExistence type="predicted"/>
<dbReference type="Proteomes" id="UP000198406">
    <property type="component" value="Unassembled WGS sequence"/>
</dbReference>
<organism evidence="7 8">
    <name type="scientific">Fistulifera solaris</name>
    <name type="common">Oleaginous diatom</name>
    <dbReference type="NCBI Taxonomy" id="1519565"/>
    <lineage>
        <taxon>Eukaryota</taxon>
        <taxon>Sar</taxon>
        <taxon>Stramenopiles</taxon>
        <taxon>Ochrophyta</taxon>
        <taxon>Bacillariophyta</taxon>
        <taxon>Bacillariophyceae</taxon>
        <taxon>Bacillariophycidae</taxon>
        <taxon>Naviculales</taxon>
        <taxon>Naviculaceae</taxon>
        <taxon>Fistulifera</taxon>
    </lineage>
</organism>
<dbReference type="SUPFAM" id="SSF53300">
    <property type="entry name" value="vWA-like"/>
    <property type="match status" value="1"/>
</dbReference>
<dbReference type="PANTHER" id="PTHR45992:SF11">
    <property type="entry name" value="ALPHA-TYPE PROTEIN KINASE DOMAIN-CONTAINING PROTEIN"/>
    <property type="match status" value="1"/>
</dbReference>
<sequence>MESIKRTPHKGPASLFKALSTPRSLLSHPTAASSLLSGSHGRQRRQQRNIVKLDLQRARRYGMKENARFNRIKFTHAGTVFIYDPLKNKEVTSYPAAVGKYTGSAFEKPIHVPPYPLPAHAYHQSTNRKAYLHENPRAVTSHSVFLVDMSGSMRCDDINGARCRADAVWTTIARNYVLDPLKEGTLSSSDVVSIVAFRDTAEVLVAQAPVDYVLFNRILTFCEYETVRPEGPGKYLPALDMAESLLEWNKLGSCALSLLFFSDGKPSDRGNFVARTGQIAAKYGHRLTMSCIGMAEPSEDFVILQAMVEEARDFGVQAVFQRPTMHLSELSVAISSLASSLCTTKTSMIDRRTGRRQMVRTDIVHERKSSVKQDWIRPNYEWKVFSNHDVMNYVLRFSTWDTQRDEFVWLMDSRCVFCYQKVSAGYEGAIETIGKGTVPGDLCQNCRACYICSRCRRPHDPVDCATYLQHKTNRKMVVRQVPSFSVAMKHAVFGQGEERIVHQFRFLDDQGNFAGSKWVAKESRFVLEGDDPSQQLSRLTYHKDFMRTQVLAQRFAMEFNHALESFQPESRNWPRFRFLEPLVVELVEDGRHLAYKQREIMIEEMLDGEYLKFNNNDGFVMSKGKMTQLPMDPIREVSDDTEDDDDDDEIVEVARDGKPVDASVPSPMCEEIINHEPSTTTTSSEMCVEISKTPVVPSHDSSMEIWIEDFPQAFSHFSYQKSGKQYMVVDLQGVFQQHPEGTCEFILTDPAIHRRDEHLESMGRTDRGQKGMRSFLQSHRCNRVCRLLGLVMKEE</sequence>
<dbReference type="InParanoid" id="A0A1Z5JF04"/>
<gene>
    <name evidence="7" type="ORF">FisN_13Lh048</name>
</gene>
<dbReference type="EMBL" id="BDSP01000053">
    <property type="protein sequence ID" value="GAX12590.1"/>
    <property type="molecule type" value="Genomic_DNA"/>
</dbReference>
<feature type="domain" description="Alpha-type protein kinase" evidence="6">
    <location>
        <begin position="468"/>
        <end position="793"/>
    </location>
</feature>
<evidence type="ECO:0000256" key="2">
    <source>
        <dbReference type="ARBA" id="ARBA00022679"/>
    </source>
</evidence>
<dbReference type="Pfam" id="PF02816">
    <property type="entry name" value="Alpha_kinase"/>
    <property type="match status" value="2"/>
</dbReference>
<evidence type="ECO:0000313" key="8">
    <source>
        <dbReference type="Proteomes" id="UP000198406"/>
    </source>
</evidence>
<evidence type="ECO:0000313" key="7">
    <source>
        <dbReference type="EMBL" id="GAX12590.1"/>
    </source>
</evidence>
<dbReference type="InterPro" id="IPR011009">
    <property type="entry name" value="Kinase-like_dom_sf"/>
</dbReference>